<comment type="caution">
    <text evidence="1">The sequence shown here is derived from an EMBL/GenBank/DDBJ whole genome shotgun (WGS) entry which is preliminary data.</text>
</comment>
<name>A0A921IV42_9ACTN</name>
<organism evidence="1 2">
    <name type="scientific">Enorma phocaeensis</name>
    <dbReference type="NCBI Taxonomy" id="1871019"/>
    <lineage>
        <taxon>Bacteria</taxon>
        <taxon>Bacillati</taxon>
        <taxon>Actinomycetota</taxon>
        <taxon>Coriobacteriia</taxon>
        <taxon>Coriobacteriales</taxon>
        <taxon>Coriobacteriaceae</taxon>
        <taxon>Enorma</taxon>
    </lineage>
</organism>
<sequence>MSLYRELCSEFPKALDAAADHLTQLGYGRAELLVEHISEEFASKVRL</sequence>
<reference evidence="1" key="2">
    <citation type="submission" date="2021-09" db="EMBL/GenBank/DDBJ databases">
        <authorList>
            <person name="Gilroy R."/>
        </authorList>
    </citation>
    <scope>NUCLEOTIDE SEQUENCE</scope>
    <source>
        <strain evidence="1">ChiHjej13B12-9602</strain>
    </source>
</reference>
<dbReference type="RefSeq" id="WP_273190847.1">
    <property type="nucleotide sequence ID" value="NZ_DYUZ01000029.1"/>
</dbReference>
<proteinExistence type="predicted"/>
<protein>
    <submittedName>
        <fullName evidence="1">Uncharacterized protein</fullName>
    </submittedName>
</protein>
<gene>
    <name evidence="1" type="ORF">K8V70_08210</name>
</gene>
<reference evidence="1" key="1">
    <citation type="journal article" date="2021" name="PeerJ">
        <title>Extensive microbial diversity within the chicken gut microbiome revealed by metagenomics and culture.</title>
        <authorList>
            <person name="Gilroy R."/>
            <person name="Ravi A."/>
            <person name="Getino M."/>
            <person name="Pursley I."/>
            <person name="Horton D.L."/>
            <person name="Alikhan N.F."/>
            <person name="Baker D."/>
            <person name="Gharbi K."/>
            <person name="Hall N."/>
            <person name="Watson M."/>
            <person name="Adriaenssens E.M."/>
            <person name="Foster-Nyarko E."/>
            <person name="Jarju S."/>
            <person name="Secka A."/>
            <person name="Antonio M."/>
            <person name="Oren A."/>
            <person name="Chaudhuri R.R."/>
            <person name="La Ragione R."/>
            <person name="Hildebrand F."/>
            <person name="Pallen M.J."/>
        </authorList>
    </citation>
    <scope>NUCLEOTIDE SEQUENCE</scope>
    <source>
        <strain evidence="1">ChiHjej13B12-9602</strain>
    </source>
</reference>
<accession>A0A921IV42</accession>
<evidence type="ECO:0000313" key="1">
    <source>
        <dbReference type="EMBL" id="HJG37824.1"/>
    </source>
</evidence>
<dbReference type="AlphaFoldDB" id="A0A921IV42"/>
<dbReference type="EMBL" id="DYUZ01000029">
    <property type="protein sequence ID" value="HJG37824.1"/>
    <property type="molecule type" value="Genomic_DNA"/>
</dbReference>
<dbReference type="Proteomes" id="UP000753256">
    <property type="component" value="Unassembled WGS sequence"/>
</dbReference>
<evidence type="ECO:0000313" key="2">
    <source>
        <dbReference type="Proteomes" id="UP000753256"/>
    </source>
</evidence>